<feature type="transmembrane region" description="Helical" evidence="1">
    <location>
        <begin position="104"/>
        <end position="126"/>
    </location>
</feature>
<evidence type="ECO:0000313" key="3">
    <source>
        <dbReference type="EMBL" id="SNR61188.1"/>
    </source>
</evidence>
<organism evidence="3 4">
    <name type="scientific">Paracoccus sediminis</name>
    <dbReference type="NCBI Taxonomy" id="1214787"/>
    <lineage>
        <taxon>Bacteria</taxon>
        <taxon>Pseudomonadati</taxon>
        <taxon>Pseudomonadota</taxon>
        <taxon>Alphaproteobacteria</taxon>
        <taxon>Rhodobacterales</taxon>
        <taxon>Paracoccaceae</taxon>
        <taxon>Paracoccus</taxon>
    </lineage>
</organism>
<protein>
    <recommendedName>
        <fullName evidence="2">DUF5671 domain-containing protein</fullName>
    </recommendedName>
</protein>
<feature type="transmembrane region" description="Helical" evidence="1">
    <location>
        <begin position="146"/>
        <end position="165"/>
    </location>
</feature>
<feature type="transmembrane region" description="Helical" evidence="1">
    <location>
        <begin position="217"/>
        <end position="237"/>
    </location>
</feature>
<dbReference type="AlphaFoldDB" id="A0A238XRJ4"/>
<evidence type="ECO:0000259" key="2">
    <source>
        <dbReference type="Pfam" id="PF18920"/>
    </source>
</evidence>
<evidence type="ECO:0000313" key="4">
    <source>
        <dbReference type="Proteomes" id="UP000198409"/>
    </source>
</evidence>
<keyword evidence="1" id="KW-0812">Transmembrane</keyword>
<feature type="transmembrane region" description="Helical" evidence="1">
    <location>
        <begin position="186"/>
        <end position="211"/>
    </location>
</feature>
<dbReference type="Pfam" id="PF18920">
    <property type="entry name" value="DUF5671"/>
    <property type="match status" value="1"/>
</dbReference>
<accession>A0A238XRJ4</accession>
<gene>
    <name evidence="3" type="ORF">SAMN06265378_11198</name>
</gene>
<reference evidence="4" key="1">
    <citation type="submission" date="2017-06" db="EMBL/GenBank/DDBJ databases">
        <authorList>
            <person name="Varghese N."/>
            <person name="Submissions S."/>
        </authorList>
    </citation>
    <scope>NUCLEOTIDE SEQUENCE [LARGE SCALE GENOMIC DNA]</scope>
    <source>
        <strain evidence="4">DSM 26170</strain>
    </source>
</reference>
<proteinExistence type="predicted"/>
<dbReference type="Proteomes" id="UP000198409">
    <property type="component" value="Unassembled WGS sequence"/>
</dbReference>
<keyword evidence="1" id="KW-1133">Transmembrane helix</keyword>
<dbReference type="InterPro" id="IPR043728">
    <property type="entry name" value="DUF5671"/>
</dbReference>
<sequence length="243" mass="26031">MGRRHGVQGENSPSGTKIMRALTAPGRRVSLARGQGWIMAATDQLSDFVRAALASGHDGARIRAALHGAGWTDPEIEGAMAAWHGGGDLPPVPRPRPFVSPREAMLYALLMVALVLVCFHVVRLGFHVIDQAIPDPAETGSSDRWAMRFSVAAIIAFLPLFVALDHRMAKRTDGGDRQRRSQARRIFASITVLAAALVLLGDAVSVIYAFLSGDLTLRLAAKCALVALMGLLVAACYREDLDG</sequence>
<feature type="domain" description="DUF5671" evidence="2">
    <location>
        <begin position="104"/>
        <end position="235"/>
    </location>
</feature>
<dbReference type="EMBL" id="FZNM01000011">
    <property type="protein sequence ID" value="SNR61188.1"/>
    <property type="molecule type" value="Genomic_DNA"/>
</dbReference>
<name>A0A238XRJ4_9RHOB</name>
<keyword evidence="1" id="KW-0472">Membrane</keyword>
<evidence type="ECO:0000256" key="1">
    <source>
        <dbReference type="SAM" id="Phobius"/>
    </source>
</evidence>